<keyword evidence="5" id="KW-1185">Reference proteome</keyword>
<feature type="region of interest" description="Disordered" evidence="2">
    <location>
        <begin position="1"/>
        <end position="21"/>
    </location>
</feature>
<dbReference type="PANTHER" id="PTHR35176:SF4">
    <property type="entry name" value="PYRIDOXAMINE 5'-PHOSPHATE OXIDASE-RELATED FMN-BINDING"/>
    <property type="match status" value="1"/>
</dbReference>
<dbReference type="InterPro" id="IPR011576">
    <property type="entry name" value="Pyridox_Oxase_N"/>
</dbReference>
<protein>
    <submittedName>
        <fullName evidence="4">Pyridoxamine 5'-phosphate oxidase</fullName>
    </submittedName>
</protein>
<reference evidence="4 5" key="1">
    <citation type="submission" date="2021-01" db="EMBL/GenBank/DDBJ databases">
        <title>Whole genome shotgun sequence of Actinoplanes deccanensis NBRC 13994.</title>
        <authorList>
            <person name="Komaki H."/>
            <person name="Tamura T."/>
        </authorList>
    </citation>
    <scope>NUCLEOTIDE SEQUENCE [LARGE SCALE GENOMIC DNA]</scope>
    <source>
        <strain evidence="4 5">NBRC 13994</strain>
    </source>
</reference>
<dbReference type="InterPro" id="IPR052019">
    <property type="entry name" value="F420H2_bilvrd_red/Heme_oxyg"/>
</dbReference>
<evidence type="ECO:0000313" key="5">
    <source>
        <dbReference type="Proteomes" id="UP000609879"/>
    </source>
</evidence>
<dbReference type="Gene3D" id="2.30.110.10">
    <property type="entry name" value="Electron Transport, Fmn-binding Protein, Chain A"/>
    <property type="match status" value="1"/>
</dbReference>
<name>A0ABQ3YKH4_9ACTN</name>
<dbReference type="SUPFAM" id="SSF50475">
    <property type="entry name" value="FMN-binding split barrel"/>
    <property type="match status" value="1"/>
</dbReference>
<dbReference type="InterPro" id="IPR012349">
    <property type="entry name" value="Split_barrel_FMN-bd"/>
</dbReference>
<evidence type="ECO:0000256" key="1">
    <source>
        <dbReference type="ARBA" id="ARBA00023002"/>
    </source>
</evidence>
<gene>
    <name evidence="4" type="ORF">Ade02nite_91520</name>
</gene>
<evidence type="ECO:0000259" key="3">
    <source>
        <dbReference type="Pfam" id="PF01243"/>
    </source>
</evidence>
<comment type="caution">
    <text evidence="4">The sequence shown here is derived from an EMBL/GenBank/DDBJ whole genome shotgun (WGS) entry which is preliminary data.</text>
</comment>
<dbReference type="RefSeq" id="WP_203777729.1">
    <property type="nucleotide sequence ID" value="NZ_BAAABO010000029.1"/>
</dbReference>
<dbReference type="PANTHER" id="PTHR35176">
    <property type="entry name" value="HEME OXYGENASE HI_0854-RELATED"/>
    <property type="match status" value="1"/>
</dbReference>
<dbReference type="EMBL" id="BOMI01000194">
    <property type="protein sequence ID" value="GID80511.1"/>
    <property type="molecule type" value="Genomic_DNA"/>
</dbReference>
<proteinExistence type="predicted"/>
<organism evidence="4 5">
    <name type="scientific">Paractinoplanes deccanensis</name>
    <dbReference type="NCBI Taxonomy" id="113561"/>
    <lineage>
        <taxon>Bacteria</taxon>
        <taxon>Bacillati</taxon>
        <taxon>Actinomycetota</taxon>
        <taxon>Actinomycetes</taxon>
        <taxon>Micromonosporales</taxon>
        <taxon>Micromonosporaceae</taxon>
        <taxon>Paractinoplanes</taxon>
    </lineage>
</organism>
<sequence length="179" mass="18951">MADTEPVGELDPRFSSPGATARPWRDVERVLTGAAISWLATVRPDGRPHVTPIPAVWDAGALHFCTGAGEQKAKNLARNPHCAVTTGTDRAGEGLDVVVEGAVTRVVDPGRLTALAALWQSRHGWEFRAGDGVFVGDEGNEALVFALAPAKILAFGKGEPYTQTRFRPESGSRQPADGA</sequence>
<dbReference type="Proteomes" id="UP000609879">
    <property type="component" value="Unassembled WGS sequence"/>
</dbReference>
<feature type="domain" description="Pyridoxamine 5'-phosphate oxidase N-terminal" evidence="3">
    <location>
        <begin position="28"/>
        <end position="134"/>
    </location>
</feature>
<accession>A0ABQ3YKH4</accession>
<evidence type="ECO:0000313" key="4">
    <source>
        <dbReference type="EMBL" id="GID80511.1"/>
    </source>
</evidence>
<evidence type="ECO:0000256" key="2">
    <source>
        <dbReference type="SAM" id="MobiDB-lite"/>
    </source>
</evidence>
<dbReference type="Pfam" id="PF01243">
    <property type="entry name" value="PNPOx_N"/>
    <property type="match status" value="1"/>
</dbReference>
<keyword evidence="1" id="KW-0560">Oxidoreductase</keyword>